<keyword evidence="2" id="KW-1185">Reference proteome</keyword>
<gene>
    <name evidence="1" type="ORF">LVIROSA_LOCUS17674</name>
</gene>
<protein>
    <submittedName>
        <fullName evidence="1">Uncharacterized protein</fullName>
    </submittedName>
</protein>
<sequence>MRCLGSRYKMSNGCGHSLSSQTLPANMAIQLSKKRKIIANHIDALIDEGSESFSCYPHRHIQTFGPSSTICNNLFDGIPFNLGSSQFFLNNRHLCLSTCQGKGTQVLRSTASATTFDGCSWF</sequence>
<reference evidence="1 2" key="1">
    <citation type="submission" date="2022-01" db="EMBL/GenBank/DDBJ databases">
        <authorList>
            <person name="Xiong W."/>
            <person name="Schranz E."/>
        </authorList>
    </citation>
    <scope>NUCLEOTIDE SEQUENCE [LARGE SCALE GENOMIC DNA]</scope>
</reference>
<evidence type="ECO:0000313" key="2">
    <source>
        <dbReference type="Proteomes" id="UP001157418"/>
    </source>
</evidence>
<dbReference type="AlphaFoldDB" id="A0AAU9MZG2"/>
<evidence type="ECO:0000313" key="1">
    <source>
        <dbReference type="EMBL" id="CAH1430936.1"/>
    </source>
</evidence>
<dbReference type="Proteomes" id="UP001157418">
    <property type="component" value="Unassembled WGS sequence"/>
</dbReference>
<proteinExistence type="predicted"/>
<dbReference type="EMBL" id="CAKMRJ010003334">
    <property type="protein sequence ID" value="CAH1430936.1"/>
    <property type="molecule type" value="Genomic_DNA"/>
</dbReference>
<organism evidence="1 2">
    <name type="scientific">Lactuca virosa</name>
    <dbReference type="NCBI Taxonomy" id="75947"/>
    <lineage>
        <taxon>Eukaryota</taxon>
        <taxon>Viridiplantae</taxon>
        <taxon>Streptophyta</taxon>
        <taxon>Embryophyta</taxon>
        <taxon>Tracheophyta</taxon>
        <taxon>Spermatophyta</taxon>
        <taxon>Magnoliopsida</taxon>
        <taxon>eudicotyledons</taxon>
        <taxon>Gunneridae</taxon>
        <taxon>Pentapetalae</taxon>
        <taxon>asterids</taxon>
        <taxon>campanulids</taxon>
        <taxon>Asterales</taxon>
        <taxon>Asteraceae</taxon>
        <taxon>Cichorioideae</taxon>
        <taxon>Cichorieae</taxon>
        <taxon>Lactucinae</taxon>
        <taxon>Lactuca</taxon>
    </lineage>
</organism>
<name>A0AAU9MZG2_9ASTR</name>
<accession>A0AAU9MZG2</accession>
<comment type="caution">
    <text evidence="1">The sequence shown here is derived from an EMBL/GenBank/DDBJ whole genome shotgun (WGS) entry which is preliminary data.</text>
</comment>